<keyword evidence="3" id="KW-1185">Reference proteome</keyword>
<protein>
    <submittedName>
        <fullName evidence="2">Uncharacterized protein</fullName>
    </submittedName>
</protein>
<sequence length="181" mass="19198">MLTHQVRTALWKPNAEKNLSTVKQWGKSSPARGHTQGRSRLSPTDDVGPGASHLPVSSDTSGAGHALLTRPRGPALLGTSAAVLPHTAAPACQQSALELSSNLLLLLNAQGTLAPGPQLSHRCQPAHKSTVQAVQVPTPPGWPMGHLFRGHLKRRAIILLALTGVPAPDHEAPTLRSRLWR</sequence>
<dbReference type="EMBL" id="JASSZA010000003">
    <property type="protein sequence ID" value="KAK2115342.1"/>
    <property type="molecule type" value="Genomic_DNA"/>
</dbReference>
<proteinExistence type="predicted"/>
<accession>A0ABQ9W4M6</accession>
<evidence type="ECO:0000313" key="2">
    <source>
        <dbReference type="EMBL" id="KAK2115342.1"/>
    </source>
</evidence>
<gene>
    <name evidence="2" type="ORF">P7K49_005968</name>
</gene>
<organism evidence="2 3">
    <name type="scientific">Saguinus oedipus</name>
    <name type="common">Cotton-top tamarin</name>
    <name type="synonym">Oedipomidas oedipus</name>
    <dbReference type="NCBI Taxonomy" id="9490"/>
    <lineage>
        <taxon>Eukaryota</taxon>
        <taxon>Metazoa</taxon>
        <taxon>Chordata</taxon>
        <taxon>Craniata</taxon>
        <taxon>Vertebrata</taxon>
        <taxon>Euteleostomi</taxon>
        <taxon>Mammalia</taxon>
        <taxon>Eutheria</taxon>
        <taxon>Euarchontoglires</taxon>
        <taxon>Primates</taxon>
        <taxon>Haplorrhini</taxon>
        <taxon>Platyrrhini</taxon>
        <taxon>Cebidae</taxon>
        <taxon>Callitrichinae</taxon>
        <taxon>Saguinus</taxon>
    </lineage>
</organism>
<comment type="caution">
    <text evidence="2">The sequence shown here is derived from an EMBL/GenBank/DDBJ whole genome shotgun (WGS) entry which is preliminary data.</text>
</comment>
<feature type="region of interest" description="Disordered" evidence="1">
    <location>
        <begin position="21"/>
        <end position="67"/>
    </location>
</feature>
<dbReference type="Proteomes" id="UP001266305">
    <property type="component" value="Unassembled WGS sequence"/>
</dbReference>
<evidence type="ECO:0000313" key="3">
    <source>
        <dbReference type="Proteomes" id="UP001266305"/>
    </source>
</evidence>
<reference evidence="2 3" key="1">
    <citation type="submission" date="2023-05" db="EMBL/GenBank/DDBJ databases">
        <title>B98-5 Cell Line De Novo Hybrid Assembly: An Optical Mapping Approach.</title>
        <authorList>
            <person name="Kananen K."/>
            <person name="Auerbach J.A."/>
            <person name="Kautto E."/>
            <person name="Blachly J.S."/>
        </authorList>
    </citation>
    <scope>NUCLEOTIDE SEQUENCE [LARGE SCALE GENOMIC DNA]</scope>
    <source>
        <strain evidence="2">B95-8</strain>
        <tissue evidence="2">Cell line</tissue>
    </source>
</reference>
<evidence type="ECO:0000256" key="1">
    <source>
        <dbReference type="SAM" id="MobiDB-lite"/>
    </source>
</evidence>
<name>A0ABQ9W4M6_SAGOE</name>